<keyword evidence="2" id="KW-1185">Reference proteome</keyword>
<dbReference type="Proteomes" id="UP000323142">
    <property type="component" value="Unassembled WGS sequence"/>
</dbReference>
<sequence>MTRLSIALSEDLQRLSTLLAGAEARADAVRAHLLGQYGEGSEAAYQTCRALSGDVAFARSELNRILVAAGVVRVEEAA</sequence>
<reference evidence="1 2" key="1">
    <citation type="submission" date="2019-09" db="EMBL/GenBank/DDBJ databases">
        <title>Salinarimonas rosea gen. nov., sp. nov., a new member of the a-2 subgroup of the Proteobacteria.</title>
        <authorList>
            <person name="Liu J."/>
        </authorList>
    </citation>
    <scope>NUCLEOTIDE SEQUENCE [LARGE SCALE GENOMIC DNA]</scope>
    <source>
        <strain evidence="1 2">BN140002</strain>
    </source>
</reference>
<evidence type="ECO:0000313" key="2">
    <source>
        <dbReference type="Proteomes" id="UP000323142"/>
    </source>
</evidence>
<dbReference type="EMBL" id="VUOA01000018">
    <property type="protein sequence ID" value="KAA2237712.1"/>
    <property type="molecule type" value="Genomic_DNA"/>
</dbReference>
<evidence type="ECO:0000313" key="1">
    <source>
        <dbReference type="EMBL" id="KAA2237712.1"/>
    </source>
</evidence>
<comment type="caution">
    <text evidence="1">The sequence shown here is derived from an EMBL/GenBank/DDBJ whole genome shotgun (WGS) entry which is preliminary data.</text>
</comment>
<dbReference type="AlphaFoldDB" id="A0A5B2VH82"/>
<name>A0A5B2VH82_9HYPH</name>
<dbReference type="RefSeq" id="WP_149816667.1">
    <property type="nucleotide sequence ID" value="NZ_VUOA01000018.1"/>
</dbReference>
<protein>
    <submittedName>
        <fullName evidence="1">Uncharacterized protein</fullName>
    </submittedName>
</protein>
<gene>
    <name evidence="1" type="ORF">F0L46_08520</name>
</gene>
<accession>A0A5B2VH82</accession>
<organism evidence="1 2">
    <name type="scientific">Salinarimonas soli</name>
    <dbReference type="NCBI Taxonomy" id="1638099"/>
    <lineage>
        <taxon>Bacteria</taxon>
        <taxon>Pseudomonadati</taxon>
        <taxon>Pseudomonadota</taxon>
        <taxon>Alphaproteobacteria</taxon>
        <taxon>Hyphomicrobiales</taxon>
        <taxon>Salinarimonadaceae</taxon>
        <taxon>Salinarimonas</taxon>
    </lineage>
</organism>
<proteinExistence type="predicted"/>
<reference evidence="1 2" key="2">
    <citation type="submission" date="2019-09" db="EMBL/GenBank/DDBJ databases">
        <authorList>
            <person name="Jin C."/>
        </authorList>
    </citation>
    <scope>NUCLEOTIDE SEQUENCE [LARGE SCALE GENOMIC DNA]</scope>
    <source>
        <strain evidence="1 2">BN140002</strain>
    </source>
</reference>